<feature type="region of interest" description="Disordered" evidence="15">
    <location>
        <begin position="1"/>
        <end position="20"/>
    </location>
</feature>
<evidence type="ECO:0000256" key="7">
    <source>
        <dbReference type="ARBA" id="ARBA00022737"/>
    </source>
</evidence>
<evidence type="ECO:0000256" key="9">
    <source>
        <dbReference type="ARBA" id="ARBA00022989"/>
    </source>
</evidence>
<evidence type="ECO:0000256" key="11">
    <source>
        <dbReference type="ARBA" id="ARBA00023180"/>
    </source>
</evidence>
<evidence type="ECO:0000256" key="12">
    <source>
        <dbReference type="ARBA" id="ARBA00045085"/>
    </source>
</evidence>
<comment type="catalytic activity">
    <reaction evidence="13 14">
        <text>a di-trans,poly-cis-dolichyl beta-D-mannosyl phosphate + L-seryl-[protein] = 3-O-(alpha-D-mannosyl)-L-seryl-[protein] + a di-trans,poly-cis-dolichyl phosphate + H(+)</text>
        <dbReference type="Rhea" id="RHEA:17377"/>
        <dbReference type="Rhea" id="RHEA-COMP:9863"/>
        <dbReference type="Rhea" id="RHEA-COMP:13546"/>
        <dbReference type="Rhea" id="RHEA-COMP:19498"/>
        <dbReference type="Rhea" id="RHEA-COMP:19501"/>
        <dbReference type="ChEBI" id="CHEBI:15378"/>
        <dbReference type="ChEBI" id="CHEBI:29999"/>
        <dbReference type="ChEBI" id="CHEBI:57683"/>
        <dbReference type="ChEBI" id="CHEBI:58211"/>
        <dbReference type="ChEBI" id="CHEBI:137321"/>
        <dbReference type="EC" id="2.4.1.109"/>
    </reaction>
</comment>
<keyword evidence="18" id="KW-1185">Reference proteome</keyword>
<dbReference type="SUPFAM" id="SSF82109">
    <property type="entry name" value="MIR domain"/>
    <property type="match status" value="1"/>
</dbReference>
<reference evidence="18" key="1">
    <citation type="submission" date="2018-06" db="EMBL/GenBank/DDBJ databases">
        <authorList>
            <person name="Guldener U."/>
        </authorList>
    </citation>
    <scope>NUCLEOTIDE SEQUENCE [LARGE SCALE GENOMIC DNA]</scope>
    <source>
        <strain evidence="18">UTAD17</strain>
    </source>
</reference>
<dbReference type="InterPro" id="IPR003342">
    <property type="entry name" value="ArnT-like_N"/>
</dbReference>
<dbReference type="GO" id="GO:0005789">
    <property type="term" value="C:endoplasmic reticulum membrane"/>
    <property type="evidence" value="ECO:0007669"/>
    <property type="project" value="UniProtKB-SubCell"/>
</dbReference>
<dbReference type="InterPro" id="IPR016093">
    <property type="entry name" value="MIR_motif"/>
</dbReference>
<comment type="catalytic activity">
    <reaction evidence="12 14">
        <text>a di-trans,poly-cis-dolichyl beta-D-mannosyl phosphate + L-threonyl-[protein] = 3-O-(alpha-D-mannosyl)-L-threonyl-[protein] + a di-trans,poly-cis-dolichyl phosphate + H(+)</text>
        <dbReference type="Rhea" id="RHEA:53396"/>
        <dbReference type="Rhea" id="RHEA-COMP:11060"/>
        <dbReference type="Rhea" id="RHEA-COMP:13547"/>
        <dbReference type="Rhea" id="RHEA-COMP:19498"/>
        <dbReference type="Rhea" id="RHEA-COMP:19501"/>
        <dbReference type="ChEBI" id="CHEBI:15378"/>
        <dbReference type="ChEBI" id="CHEBI:30013"/>
        <dbReference type="ChEBI" id="CHEBI:57683"/>
        <dbReference type="ChEBI" id="CHEBI:58211"/>
        <dbReference type="ChEBI" id="CHEBI:137323"/>
        <dbReference type="EC" id="2.4.1.109"/>
    </reaction>
</comment>
<keyword evidence="5 14" id="KW-0808">Transferase</keyword>
<feature type="transmembrane region" description="Helical" evidence="14">
    <location>
        <begin position="286"/>
        <end position="305"/>
    </location>
</feature>
<protein>
    <recommendedName>
        <fullName evidence="14">Dolichyl-phosphate-mannose--protein mannosyltransferase</fullName>
        <ecNumber evidence="14">2.4.1.109</ecNumber>
    </recommendedName>
</protein>
<feature type="transmembrane region" description="Helical" evidence="14">
    <location>
        <begin position="171"/>
        <end position="190"/>
    </location>
</feature>
<comment type="subcellular location">
    <subcellularLocation>
        <location evidence="1 14">Endoplasmic reticulum membrane</location>
        <topology evidence="1 14">Multi-pass membrane protein</topology>
    </subcellularLocation>
</comment>
<comment type="similarity">
    <text evidence="3 14">Belongs to the glycosyltransferase 39 family.</text>
</comment>
<dbReference type="SMART" id="SM00472">
    <property type="entry name" value="MIR"/>
    <property type="match status" value="3"/>
</dbReference>
<feature type="transmembrane region" description="Helical" evidence="14">
    <location>
        <begin position="144"/>
        <end position="164"/>
    </location>
</feature>
<organism evidence="17 18">
    <name type="scientific">Saccharomycodes ludwigii</name>
    <dbReference type="NCBI Taxonomy" id="36035"/>
    <lineage>
        <taxon>Eukaryota</taxon>
        <taxon>Fungi</taxon>
        <taxon>Dikarya</taxon>
        <taxon>Ascomycota</taxon>
        <taxon>Saccharomycotina</taxon>
        <taxon>Saccharomycetes</taxon>
        <taxon>Saccharomycodales</taxon>
        <taxon>Saccharomycodaceae</taxon>
        <taxon>Saccharomycodes</taxon>
    </lineage>
</organism>
<feature type="transmembrane region" description="Helical" evidence="14">
    <location>
        <begin position="597"/>
        <end position="621"/>
    </location>
</feature>
<dbReference type="Proteomes" id="UP000262825">
    <property type="component" value="Unassembled WGS sequence"/>
</dbReference>
<evidence type="ECO:0000313" key="17">
    <source>
        <dbReference type="EMBL" id="SSD58651.1"/>
    </source>
</evidence>
<feature type="transmembrane region" description="Helical" evidence="14">
    <location>
        <begin position="102"/>
        <end position="124"/>
    </location>
</feature>
<evidence type="ECO:0000256" key="13">
    <source>
        <dbReference type="ARBA" id="ARBA00045102"/>
    </source>
</evidence>
<dbReference type="AlphaFoldDB" id="A0A376B1W9"/>
<dbReference type="Pfam" id="PF16192">
    <property type="entry name" value="PMT_4TMC"/>
    <property type="match status" value="1"/>
</dbReference>
<proteinExistence type="inferred from homology"/>
<feature type="domain" description="MIR" evidence="16">
    <location>
        <begin position="470"/>
        <end position="527"/>
    </location>
</feature>
<keyword evidence="9 14" id="KW-1133">Transmembrane helix</keyword>
<evidence type="ECO:0000256" key="1">
    <source>
        <dbReference type="ARBA" id="ARBA00004477"/>
    </source>
</evidence>
<keyword evidence="6 14" id="KW-0812">Transmembrane</keyword>
<name>A0A376B1W9_9ASCO</name>
<evidence type="ECO:0000256" key="6">
    <source>
        <dbReference type="ARBA" id="ARBA00022692"/>
    </source>
</evidence>
<dbReference type="VEuPathDB" id="FungiDB:SCODWIG_00412"/>
<keyword evidence="8 14" id="KW-0256">Endoplasmic reticulum</keyword>
<dbReference type="CDD" id="cd23285">
    <property type="entry name" value="beta-trefoil_MIR_PMT4-like"/>
    <property type="match status" value="1"/>
</dbReference>
<comment type="function">
    <text evidence="14">Transfers mannose from Dol-P-mannose to Ser or Thr residues on proteins.</text>
</comment>
<dbReference type="Pfam" id="PF02366">
    <property type="entry name" value="PMT"/>
    <property type="match status" value="1"/>
</dbReference>
<evidence type="ECO:0000256" key="10">
    <source>
        <dbReference type="ARBA" id="ARBA00023136"/>
    </source>
</evidence>
<dbReference type="EC" id="2.4.1.109" evidence="14"/>
<feature type="transmembrane region" description="Helical" evidence="14">
    <location>
        <begin position="669"/>
        <end position="691"/>
    </location>
</feature>
<feature type="transmembrane region" description="Helical" evidence="14">
    <location>
        <begin position="58"/>
        <end position="76"/>
    </location>
</feature>
<feature type="transmembrane region" description="Helical" evidence="14">
    <location>
        <begin position="642"/>
        <end position="663"/>
    </location>
</feature>
<feature type="transmembrane region" description="Helical" evidence="14">
    <location>
        <begin position="224"/>
        <end position="242"/>
    </location>
</feature>
<dbReference type="InterPro" id="IPR036300">
    <property type="entry name" value="MIR_dom_sf"/>
</dbReference>
<evidence type="ECO:0000313" key="18">
    <source>
        <dbReference type="Proteomes" id="UP000262825"/>
    </source>
</evidence>
<keyword evidence="4 14" id="KW-0328">Glycosyltransferase</keyword>
<dbReference type="Gene3D" id="2.80.10.50">
    <property type="match status" value="1"/>
</dbReference>
<dbReference type="PROSITE" id="PS50919">
    <property type="entry name" value="MIR"/>
    <property type="match status" value="3"/>
</dbReference>
<evidence type="ECO:0000256" key="8">
    <source>
        <dbReference type="ARBA" id="ARBA00022824"/>
    </source>
</evidence>
<sequence length="768" mass="88625">MGLNHRKKSPIPSAKPVQNNQINIDDDSKNKYIKKKSSYDYLATKYLLQSPPDSQSTYNLYCGIVTLIAFIARFYLINYPKEVVFDEVHFGKFASYYLERTYFFDLHPPFAKMLIAFIGYILGYDGKFKFDEIGMSYDTNPAPYIAYRSLNAIMGTLTVTFMFNTLKELNFKAITCALGAFLVAVDNAHVTETRLILLDATLIFSIASSIYCFVRFYKEQLREAFTKAWFLWLYLTGISLSFVTSTKYVGILTFATIGIAIVFNLWQLFDIKAGLTLKEFSKHFLIRLHALIVVPFIIYLFWFYVHFSILTKSGPGDEFMSPEFQETLGESPLARDSRDLNYFDVITLKHLSTDAFLHSHLANYPLRYEDGRISSQGQQVTGYSFEDVNNEWEVVPTKELPAKLGQPVAFNDVIRLRHIATNTYLLGHDVASPLYPTNEEITTVPPESANGENFQETLFRLEPLNKNEEGTPIRTKASRFRVIHVDTNVALWTHNDVLLPDWGFDQQEVNGNKKITDPENTWFFDQIINIPPERDVSIKKTIKPMNFFRKWWEAQTKMFYHNNHLTSEHPFASDPQSWPGSLSGVSFWNKDQERKQIYFIGNIIGWWAEIATLSLFCGIVLADVLTRRRSVYTLGKIPRARLYGPLMFLFIGWSCHFLPFFLMSRQKFLHHYLPAHMIAAMFTAALIEWGFTNNKSLDSSKDEELPEVPYEEHPAIKVKKLTFVFVILALAVFAFFIYFSPLVYGNVGLTPAEAKARQWLNIELHFTK</sequence>
<gene>
    <name evidence="17" type="ORF">SCODWIG_00412</name>
</gene>
<evidence type="ECO:0000256" key="3">
    <source>
        <dbReference type="ARBA" id="ARBA00007222"/>
    </source>
</evidence>
<dbReference type="PANTHER" id="PTHR10050:SF51">
    <property type="entry name" value="PROTEIN O-MANNOSYL-TRANSFERASE 1"/>
    <property type="match status" value="1"/>
</dbReference>
<dbReference type="InterPro" id="IPR032421">
    <property type="entry name" value="PMT_4TMC"/>
</dbReference>
<evidence type="ECO:0000256" key="2">
    <source>
        <dbReference type="ARBA" id="ARBA00004922"/>
    </source>
</evidence>
<evidence type="ECO:0000256" key="5">
    <source>
        <dbReference type="ARBA" id="ARBA00022679"/>
    </source>
</evidence>
<evidence type="ECO:0000256" key="4">
    <source>
        <dbReference type="ARBA" id="ARBA00022676"/>
    </source>
</evidence>
<dbReference type="GO" id="GO:0004169">
    <property type="term" value="F:dolichyl-phosphate-mannose-protein mannosyltransferase activity"/>
    <property type="evidence" value="ECO:0007669"/>
    <property type="project" value="UniProtKB-UniRule"/>
</dbReference>
<comment type="pathway">
    <text evidence="2 14">Protein modification; protein glycosylation.</text>
</comment>
<dbReference type="FunFam" id="2.80.10.50:FF:000044">
    <property type="entry name" value="Dolichyl-phosphate-mannose-protein mannosyltransferase 4"/>
    <property type="match status" value="1"/>
</dbReference>
<feature type="transmembrane region" description="Helical" evidence="14">
    <location>
        <begin position="196"/>
        <end position="217"/>
    </location>
</feature>
<evidence type="ECO:0000256" key="14">
    <source>
        <dbReference type="RuleBase" id="RU367007"/>
    </source>
</evidence>
<keyword evidence="10 14" id="KW-0472">Membrane</keyword>
<accession>A0A376B1W9</accession>
<dbReference type="Pfam" id="PF02815">
    <property type="entry name" value="MIR"/>
    <property type="match status" value="1"/>
</dbReference>
<feature type="domain" description="MIR" evidence="16">
    <location>
        <begin position="405"/>
        <end position="464"/>
    </location>
</feature>
<dbReference type="InterPro" id="IPR027005">
    <property type="entry name" value="PMT-like"/>
</dbReference>
<dbReference type="EMBL" id="UFAJ01000032">
    <property type="protein sequence ID" value="SSD58651.1"/>
    <property type="molecule type" value="Genomic_DNA"/>
</dbReference>
<dbReference type="UniPathway" id="UPA00378"/>
<feature type="transmembrane region" description="Helical" evidence="14">
    <location>
        <begin position="721"/>
        <end position="739"/>
    </location>
</feature>
<dbReference type="PANTHER" id="PTHR10050">
    <property type="entry name" value="DOLICHYL-PHOSPHATE-MANNOSE--PROTEIN MANNOSYLTRANSFERASE"/>
    <property type="match status" value="1"/>
</dbReference>
<evidence type="ECO:0000259" key="16">
    <source>
        <dbReference type="PROSITE" id="PS50919"/>
    </source>
</evidence>
<keyword evidence="11" id="KW-0325">Glycoprotein</keyword>
<evidence type="ECO:0000256" key="15">
    <source>
        <dbReference type="SAM" id="MobiDB-lite"/>
    </source>
</evidence>
<keyword evidence="7" id="KW-0677">Repeat</keyword>
<feature type="domain" description="MIR" evidence="16">
    <location>
        <begin position="337"/>
        <end position="397"/>
    </location>
</feature>